<protein>
    <submittedName>
        <fullName evidence="2">Uncharacterized protein</fullName>
    </submittedName>
</protein>
<comment type="caution">
    <text evidence="2">The sequence shown here is derived from an EMBL/GenBank/DDBJ whole genome shotgun (WGS) entry which is preliminary data.</text>
</comment>
<gene>
    <name evidence="2" type="ORF">CCMP2556_LOCUS54257</name>
</gene>
<accession>A0ABP0SX60</accession>
<feature type="compositionally biased region" description="Basic and acidic residues" evidence="1">
    <location>
        <begin position="419"/>
        <end position="430"/>
    </location>
</feature>
<organism evidence="2 3">
    <name type="scientific">Durusdinium trenchii</name>
    <dbReference type="NCBI Taxonomy" id="1381693"/>
    <lineage>
        <taxon>Eukaryota</taxon>
        <taxon>Sar</taxon>
        <taxon>Alveolata</taxon>
        <taxon>Dinophyceae</taxon>
        <taxon>Suessiales</taxon>
        <taxon>Symbiodiniaceae</taxon>
        <taxon>Durusdinium</taxon>
    </lineage>
</organism>
<reference evidence="2 3" key="1">
    <citation type="submission" date="2024-02" db="EMBL/GenBank/DDBJ databases">
        <authorList>
            <person name="Chen Y."/>
            <person name="Shah S."/>
            <person name="Dougan E. K."/>
            <person name="Thang M."/>
            <person name="Chan C."/>
        </authorList>
    </citation>
    <scope>NUCLEOTIDE SEQUENCE [LARGE SCALE GENOMIC DNA]</scope>
</reference>
<feature type="region of interest" description="Disordered" evidence="1">
    <location>
        <begin position="414"/>
        <end position="437"/>
    </location>
</feature>
<keyword evidence="3" id="KW-1185">Reference proteome</keyword>
<proteinExistence type="predicted"/>
<sequence>MALGSESTADEAVEPDEEVADFPESGVLCVHAYGRLEEVHVQPLTLKKLRQAAKDAFDLPDTEILLKGPDGSCAESDEMLKNLASVYLELPDGGLHDLEQRIDQLQHLQVSHVCDRLATLADEQVSHQASIAGLTDALIEEQAFRQEFEEAVRAEIKHECDGVSLHLKKRMDQLEIKLREHVDDALHSLESRVSQDFQDLWQWTSDECRQSTDRLKDLEQRVICSSATAREASASITALRSSRLEVGSTVKECLEGQAKLSARIDDLCDGLVKEVQDRMSEARRLQSELSKRDERTESLRDFGQELHAAMTTLRSQPEAEGGVALRTCEKLQRLADESMQLERRFSDLSQQVEEGRDSQRKLQQGLEDESAARIAAEARLGEELSVQSQSLLALEHVLQDLAQQRRDTLDGLGRLQSSSHREDEQPESSKTESLGSDAAQADAIMQLREECLESIQREVRSRLQDSAKLRQSLEMESKARKVRILRLGRAEPGSNKRSSPQLPQTSHCDAYDRLVWGRKTALERLVATDVKLSKSIAVAIALFEANSQEAFGMIQRAVSQCGT</sequence>
<evidence type="ECO:0000256" key="1">
    <source>
        <dbReference type="SAM" id="MobiDB-lite"/>
    </source>
</evidence>
<feature type="region of interest" description="Disordered" evidence="1">
    <location>
        <begin position="347"/>
        <end position="366"/>
    </location>
</feature>
<name>A0ABP0SX60_9DINO</name>
<dbReference type="Proteomes" id="UP001642484">
    <property type="component" value="Unassembled WGS sequence"/>
</dbReference>
<dbReference type="EMBL" id="CAXAMN010028495">
    <property type="protein sequence ID" value="CAK9116765.1"/>
    <property type="molecule type" value="Genomic_DNA"/>
</dbReference>
<evidence type="ECO:0000313" key="2">
    <source>
        <dbReference type="EMBL" id="CAK9116765.1"/>
    </source>
</evidence>
<evidence type="ECO:0000313" key="3">
    <source>
        <dbReference type="Proteomes" id="UP001642484"/>
    </source>
</evidence>